<evidence type="ECO:0000256" key="1">
    <source>
        <dbReference type="SAM" id="SignalP"/>
    </source>
</evidence>
<feature type="signal peptide" evidence="1">
    <location>
        <begin position="1"/>
        <end position="16"/>
    </location>
</feature>
<dbReference type="SUPFAM" id="SSF56300">
    <property type="entry name" value="Metallo-dependent phosphatases"/>
    <property type="match status" value="1"/>
</dbReference>
<keyword evidence="4" id="KW-1185">Reference proteome</keyword>
<dbReference type="Gene3D" id="3.60.21.10">
    <property type="match status" value="1"/>
</dbReference>
<organism evidence="3 4">
    <name type="scientific">Aureococcus anophagefferens</name>
    <name type="common">Harmful bloom alga</name>
    <dbReference type="NCBI Taxonomy" id="44056"/>
    <lineage>
        <taxon>Eukaryota</taxon>
        <taxon>Sar</taxon>
        <taxon>Stramenopiles</taxon>
        <taxon>Ochrophyta</taxon>
        <taxon>Pelagophyceae</taxon>
        <taxon>Pelagomonadales</taxon>
        <taxon>Pelagomonadaceae</taxon>
        <taxon>Aureococcus</taxon>
    </lineage>
</organism>
<dbReference type="PANTHER" id="PTHR37523">
    <property type="entry name" value="METALLOPHOSPHOESTERASE"/>
    <property type="match status" value="1"/>
</dbReference>
<sequence>MRAAAALLLLLHAAFAARQDNDTKTYEYNIVVVGDIHDDVDALYRLRDHLQRHSRRYDMLLCTGDLTSMAHEATSKGTAGAGDVPRSNAYMRRAAAVAEALAAMAPLAYFVPGALDPLPLYDAPASAAPANQARNAHEQVEEVTRGLWVAGLGGAPAPFEYKGDGSKSTKKRARVANETKSWLNGFPYDDAEFKKRQQSLRKAISNIPAGDAVLLLTHAGPDGAGTSLLAGADPDSIDDPKGIRKQPLHAGSAALHDLLAAPCVQINHAHGRAHAAGGVARFGRTTVVNPGSLRYTRQYGTVTLMETRTYRPRRASSWRVVRAAIHDADDRSLDAATAAPALSPGRALVAGLALLVFGAVAARLCVSRADAPRSRSWRRRLYAAEFDAADDGDPLAAS</sequence>
<dbReference type="InterPro" id="IPR004843">
    <property type="entry name" value="Calcineurin-like_PHP"/>
</dbReference>
<feature type="chain" id="PRO_5046109813" description="Calcineurin-like phosphoesterase domain-containing protein" evidence="1">
    <location>
        <begin position="17"/>
        <end position="398"/>
    </location>
</feature>
<dbReference type="Proteomes" id="UP001363151">
    <property type="component" value="Unassembled WGS sequence"/>
</dbReference>
<evidence type="ECO:0000259" key="2">
    <source>
        <dbReference type="Pfam" id="PF00149"/>
    </source>
</evidence>
<gene>
    <name evidence="3" type="ORF">SO694_00002822</name>
</gene>
<evidence type="ECO:0000313" key="4">
    <source>
        <dbReference type="Proteomes" id="UP001363151"/>
    </source>
</evidence>
<dbReference type="PANTHER" id="PTHR37523:SF1">
    <property type="entry name" value="CALCINEURIN-LIKE PHOSPHOESTERASE DOMAIN-CONTAINING PROTEIN"/>
    <property type="match status" value="1"/>
</dbReference>
<evidence type="ECO:0000313" key="3">
    <source>
        <dbReference type="EMBL" id="KAK7253864.1"/>
    </source>
</evidence>
<comment type="caution">
    <text evidence="3">The sequence shown here is derived from an EMBL/GenBank/DDBJ whole genome shotgun (WGS) entry which is preliminary data.</text>
</comment>
<reference evidence="3 4" key="1">
    <citation type="submission" date="2024-03" db="EMBL/GenBank/DDBJ databases">
        <title>Aureococcus anophagefferens CCMP1851 and Kratosvirus quantuckense: Draft genome of a second virus-susceptible host strain in the model system.</title>
        <authorList>
            <person name="Chase E."/>
            <person name="Truchon A.R."/>
            <person name="Schepens W."/>
            <person name="Wilhelm S.W."/>
        </authorList>
    </citation>
    <scope>NUCLEOTIDE SEQUENCE [LARGE SCALE GENOMIC DNA]</scope>
    <source>
        <strain evidence="3 4">CCMP1851</strain>
    </source>
</reference>
<proteinExistence type="predicted"/>
<protein>
    <recommendedName>
        <fullName evidence="2">Calcineurin-like phosphoesterase domain-containing protein</fullName>
    </recommendedName>
</protein>
<dbReference type="EMBL" id="JBBJCI010000034">
    <property type="protein sequence ID" value="KAK7253864.1"/>
    <property type="molecule type" value="Genomic_DNA"/>
</dbReference>
<dbReference type="Pfam" id="PF00149">
    <property type="entry name" value="Metallophos"/>
    <property type="match status" value="1"/>
</dbReference>
<keyword evidence="1" id="KW-0732">Signal</keyword>
<name>A0ABR1GCZ3_AURAN</name>
<accession>A0ABR1GCZ3</accession>
<feature type="domain" description="Calcineurin-like phosphoesterase" evidence="2">
    <location>
        <begin position="29"/>
        <end position="225"/>
    </location>
</feature>
<dbReference type="InterPro" id="IPR029052">
    <property type="entry name" value="Metallo-depent_PP-like"/>
</dbReference>